<proteinExistence type="inferred from homology"/>
<evidence type="ECO:0000256" key="8">
    <source>
        <dbReference type="PROSITE-ProRule" id="PRU10052"/>
    </source>
</evidence>
<comment type="subcellular location">
    <subcellularLocation>
        <location evidence="1">Secreted</location>
        <location evidence="1">Cell wall</location>
    </subcellularLocation>
</comment>
<evidence type="ECO:0000313" key="11">
    <source>
        <dbReference type="Proteomes" id="UP001152523"/>
    </source>
</evidence>
<evidence type="ECO:0000256" key="9">
    <source>
        <dbReference type="RuleBase" id="RU361169"/>
    </source>
</evidence>
<dbReference type="EMBL" id="CAMAPF010000031">
    <property type="protein sequence ID" value="CAH9077784.1"/>
    <property type="molecule type" value="Genomic_DNA"/>
</dbReference>
<dbReference type="Proteomes" id="UP001152523">
    <property type="component" value="Unassembled WGS sequence"/>
</dbReference>
<comment type="similarity">
    <text evidence="2 9">Belongs to the glycosyl hydrolase 28 family.</text>
</comment>
<keyword evidence="11" id="KW-1185">Reference proteome</keyword>
<dbReference type="InterPro" id="IPR011050">
    <property type="entry name" value="Pectin_lyase_fold/virulence"/>
</dbReference>
<dbReference type="PANTHER" id="PTHR31375">
    <property type="match status" value="1"/>
</dbReference>
<dbReference type="SUPFAM" id="SSF51126">
    <property type="entry name" value="Pectin lyase-like"/>
    <property type="match status" value="1"/>
</dbReference>
<dbReference type="InterPro" id="IPR012334">
    <property type="entry name" value="Pectin_lyas_fold"/>
</dbReference>
<dbReference type="GO" id="GO:0071555">
    <property type="term" value="P:cell wall organization"/>
    <property type="evidence" value="ECO:0007669"/>
    <property type="project" value="UniProtKB-KW"/>
</dbReference>
<dbReference type="AlphaFoldDB" id="A0AAV0CHP5"/>
<evidence type="ECO:0000256" key="6">
    <source>
        <dbReference type="ARBA" id="ARBA00023295"/>
    </source>
</evidence>
<dbReference type="GO" id="GO:0004650">
    <property type="term" value="F:polygalacturonase activity"/>
    <property type="evidence" value="ECO:0007669"/>
    <property type="project" value="InterPro"/>
</dbReference>
<evidence type="ECO:0000313" key="10">
    <source>
        <dbReference type="EMBL" id="CAH9077784.1"/>
    </source>
</evidence>
<evidence type="ECO:0008006" key="12">
    <source>
        <dbReference type="Google" id="ProtNLM"/>
    </source>
</evidence>
<keyword evidence="5 9" id="KW-0378">Hydrolase</keyword>
<comment type="caution">
    <text evidence="10">The sequence shown here is derived from an EMBL/GenBank/DDBJ whole genome shotgun (WGS) entry which is preliminary data.</text>
</comment>
<evidence type="ECO:0000256" key="3">
    <source>
        <dbReference type="ARBA" id="ARBA00022512"/>
    </source>
</evidence>
<gene>
    <name evidence="10" type="ORF">CEPIT_LOCUS6315</name>
</gene>
<evidence type="ECO:0000256" key="7">
    <source>
        <dbReference type="ARBA" id="ARBA00023316"/>
    </source>
</evidence>
<protein>
    <recommendedName>
        <fullName evidence="12">Polygalacturonase</fullName>
    </recommendedName>
</protein>
<evidence type="ECO:0000256" key="4">
    <source>
        <dbReference type="ARBA" id="ARBA00022525"/>
    </source>
</evidence>
<feature type="active site" evidence="8">
    <location>
        <position position="251"/>
    </location>
</feature>
<dbReference type="FunFam" id="2.160.20.10:FF:000004">
    <property type="entry name" value="Pectin lyase-like superfamily protein"/>
    <property type="match status" value="1"/>
</dbReference>
<keyword evidence="3" id="KW-0134">Cell wall</keyword>
<organism evidence="10 11">
    <name type="scientific">Cuscuta epithymum</name>
    <dbReference type="NCBI Taxonomy" id="186058"/>
    <lineage>
        <taxon>Eukaryota</taxon>
        <taxon>Viridiplantae</taxon>
        <taxon>Streptophyta</taxon>
        <taxon>Embryophyta</taxon>
        <taxon>Tracheophyta</taxon>
        <taxon>Spermatophyta</taxon>
        <taxon>Magnoliopsida</taxon>
        <taxon>eudicotyledons</taxon>
        <taxon>Gunneridae</taxon>
        <taxon>Pentapetalae</taxon>
        <taxon>asterids</taxon>
        <taxon>lamiids</taxon>
        <taxon>Solanales</taxon>
        <taxon>Convolvulaceae</taxon>
        <taxon>Cuscuteae</taxon>
        <taxon>Cuscuta</taxon>
        <taxon>Cuscuta subgen. Cuscuta</taxon>
    </lineage>
</organism>
<keyword evidence="6 9" id="KW-0326">Glycosidase</keyword>
<dbReference type="InterPro" id="IPR000743">
    <property type="entry name" value="Glyco_hydro_28"/>
</dbReference>
<dbReference type="Pfam" id="PF00295">
    <property type="entry name" value="Glyco_hydro_28"/>
    <property type="match status" value="1"/>
</dbReference>
<keyword evidence="4" id="KW-0964">Secreted</keyword>
<dbReference type="SMART" id="SM00710">
    <property type="entry name" value="PbH1"/>
    <property type="match status" value="5"/>
</dbReference>
<evidence type="ECO:0000256" key="1">
    <source>
        <dbReference type="ARBA" id="ARBA00004191"/>
    </source>
</evidence>
<evidence type="ECO:0000256" key="2">
    <source>
        <dbReference type="ARBA" id="ARBA00008834"/>
    </source>
</evidence>
<accession>A0AAV0CHP5</accession>
<sequence length="406" mass="43516">MTIFPLITKMAIERQLYFLLFTFIYILIFTAEAATVNFSVLTYGAVPDGQTDSTAAFSAAWAAACASSDAAVIHVPEGRFLLGSVVFEGPCKNNDIRFNINGVLVAPSDYNVIGSEGNWVKFSKVSGVSIVGGTLDGQGSSLWSCKHSHDNCPEGTTALSFYHSNDVTISGLKSQNSQKFHILIHGCDNAQLEEVDISAAEDSPNTDGIHVQKSSNVRILHSKIGTGDDCISIGPGSSDLWIEDITCGPGHGISIGSLGWEMEEEGVQNVTVTGVRFSGTQNGFRIKTWSQPSNGFVRGVNFQHGFMSDVRNPIIIDQNYCPNSNGCTNEGSGVRISDVNYEDIQGTSTTEVGVNLDCSSREPCMGITLNNVHLRCKEEEALSSCANAHITSSDSFVNPSSCLTAR</sequence>
<dbReference type="InterPro" id="IPR006626">
    <property type="entry name" value="PbH1"/>
</dbReference>
<dbReference type="PROSITE" id="PS00502">
    <property type="entry name" value="POLYGALACTURONASE"/>
    <property type="match status" value="1"/>
</dbReference>
<evidence type="ECO:0000256" key="5">
    <source>
        <dbReference type="ARBA" id="ARBA00022801"/>
    </source>
</evidence>
<dbReference type="Gene3D" id="2.160.20.10">
    <property type="entry name" value="Single-stranded right-handed beta-helix, Pectin lyase-like"/>
    <property type="match status" value="1"/>
</dbReference>
<dbReference type="GO" id="GO:0005975">
    <property type="term" value="P:carbohydrate metabolic process"/>
    <property type="evidence" value="ECO:0007669"/>
    <property type="project" value="InterPro"/>
</dbReference>
<reference evidence="10" key="1">
    <citation type="submission" date="2022-07" db="EMBL/GenBank/DDBJ databases">
        <authorList>
            <person name="Macas J."/>
            <person name="Novak P."/>
            <person name="Neumann P."/>
        </authorList>
    </citation>
    <scope>NUCLEOTIDE SEQUENCE</scope>
</reference>
<keyword evidence="7" id="KW-0961">Cell wall biogenesis/degradation</keyword>
<name>A0AAV0CHP5_9ASTE</name>